<evidence type="ECO:0000256" key="4">
    <source>
        <dbReference type="PROSITE-ProRule" id="PRU00325"/>
    </source>
</evidence>
<evidence type="ECO:0000256" key="1">
    <source>
        <dbReference type="ARBA" id="ARBA00022723"/>
    </source>
</evidence>
<reference evidence="6" key="1">
    <citation type="journal article" date="2023" name="Plant J.">
        <title>Genome sequences and population genomics provide insights into the demographic history, inbreeding, and mutation load of two 'living fossil' tree species of Dipteronia.</title>
        <authorList>
            <person name="Feng Y."/>
            <person name="Comes H.P."/>
            <person name="Chen J."/>
            <person name="Zhu S."/>
            <person name="Lu R."/>
            <person name="Zhang X."/>
            <person name="Li P."/>
            <person name="Qiu J."/>
            <person name="Olsen K.M."/>
            <person name="Qiu Y."/>
        </authorList>
    </citation>
    <scope>NUCLEOTIDE SEQUENCE</scope>
    <source>
        <strain evidence="6">KIB01</strain>
    </source>
</reference>
<dbReference type="GO" id="GO:0008270">
    <property type="term" value="F:zinc ion binding"/>
    <property type="evidence" value="ECO:0007669"/>
    <property type="project" value="UniProtKB-KW"/>
</dbReference>
<dbReference type="PANTHER" id="PTHR31973:SF195">
    <property type="entry name" value="MUDR FAMILY TRANSPOSASE"/>
    <property type="match status" value="1"/>
</dbReference>
<accession>A0AAD9TKZ8</accession>
<evidence type="ECO:0000256" key="2">
    <source>
        <dbReference type="ARBA" id="ARBA00022771"/>
    </source>
</evidence>
<organism evidence="6 7">
    <name type="scientific">Dipteronia dyeriana</name>
    <dbReference type="NCBI Taxonomy" id="168575"/>
    <lineage>
        <taxon>Eukaryota</taxon>
        <taxon>Viridiplantae</taxon>
        <taxon>Streptophyta</taxon>
        <taxon>Embryophyta</taxon>
        <taxon>Tracheophyta</taxon>
        <taxon>Spermatophyta</taxon>
        <taxon>Magnoliopsida</taxon>
        <taxon>eudicotyledons</taxon>
        <taxon>Gunneridae</taxon>
        <taxon>Pentapetalae</taxon>
        <taxon>rosids</taxon>
        <taxon>malvids</taxon>
        <taxon>Sapindales</taxon>
        <taxon>Sapindaceae</taxon>
        <taxon>Hippocastanoideae</taxon>
        <taxon>Acereae</taxon>
        <taxon>Dipteronia</taxon>
    </lineage>
</organism>
<sequence length="329" mass="38719">MPIHKVDNKTNIDLVDHVQNTEEEEEPFQIERCGRRVARFSSSAPDMVGTFENFEWKVKRSNKTTLHLVCLMDNCTWKLRAVRRDKRTYFQCDEDGKFLNFIMSLGVSLKGFWRCMPPVSAVDGTHLKGRFSGTIFVTTAQDDDLVFISNRDASIEAGISKIFPHATHTICCWHFSEYINKRFYRKDVAAIMDKVARSYTELKYNRHMEELRNLYQNAFDYVKDIDPHKWSYVHSPERRYRSMHHQLTDAAHLVILKRVEKCGYMTINPVDWNIFSIKRSGKQWIVDLARKTCTCNKFQMDMFPCSHALAATMERNLDFTCLCEECYKR</sequence>
<dbReference type="PANTHER" id="PTHR31973">
    <property type="entry name" value="POLYPROTEIN, PUTATIVE-RELATED"/>
    <property type="match status" value="1"/>
</dbReference>
<feature type="domain" description="SWIM-type" evidence="5">
    <location>
        <begin position="284"/>
        <end position="316"/>
    </location>
</feature>
<keyword evidence="7" id="KW-1185">Reference proteome</keyword>
<dbReference type="Proteomes" id="UP001280121">
    <property type="component" value="Unassembled WGS sequence"/>
</dbReference>
<name>A0AAD9TKZ8_9ROSI</name>
<dbReference type="Pfam" id="PF04434">
    <property type="entry name" value="SWIM"/>
    <property type="match status" value="1"/>
</dbReference>
<dbReference type="InterPro" id="IPR007527">
    <property type="entry name" value="Znf_SWIM"/>
</dbReference>
<gene>
    <name evidence="6" type="ORF">Ddye_032315</name>
</gene>
<evidence type="ECO:0000313" key="6">
    <source>
        <dbReference type="EMBL" id="KAK2637523.1"/>
    </source>
</evidence>
<dbReference type="PROSITE" id="PS50966">
    <property type="entry name" value="ZF_SWIM"/>
    <property type="match status" value="1"/>
</dbReference>
<proteinExistence type="predicted"/>
<evidence type="ECO:0000313" key="7">
    <source>
        <dbReference type="Proteomes" id="UP001280121"/>
    </source>
</evidence>
<comment type="caution">
    <text evidence="6">The sequence shown here is derived from an EMBL/GenBank/DDBJ whole genome shotgun (WGS) entry which is preliminary data.</text>
</comment>
<dbReference type="InterPro" id="IPR006564">
    <property type="entry name" value="Znf_PMZ"/>
</dbReference>
<dbReference type="AlphaFoldDB" id="A0AAD9TKZ8"/>
<evidence type="ECO:0000259" key="5">
    <source>
        <dbReference type="PROSITE" id="PS50966"/>
    </source>
</evidence>
<keyword evidence="3" id="KW-0862">Zinc</keyword>
<evidence type="ECO:0000256" key="3">
    <source>
        <dbReference type="ARBA" id="ARBA00022833"/>
    </source>
</evidence>
<dbReference type="EMBL" id="JANJYI010000009">
    <property type="protein sequence ID" value="KAK2637523.1"/>
    <property type="molecule type" value="Genomic_DNA"/>
</dbReference>
<protein>
    <recommendedName>
        <fullName evidence="5">SWIM-type domain-containing protein</fullName>
    </recommendedName>
</protein>
<keyword evidence="1" id="KW-0479">Metal-binding</keyword>
<keyword evidence="2 4" id="KW-0863">Zinc-finger</keyword>
<dbReference type="SMART" id="SM00575">
    <property type="entry name" value="ZnF_PMZ"/>
    <property type="match status" value="1"/>
</dbReference>